<keyword evidence="1" id="KW-0472">Membrane</keyword>
<feature type="transmembrane region" description="Helical" evidence="1">
    <location>
        <begin position="40"/>
        <end position="58"/>
    </location>
</feature>
<name>A0A370UCG5_9GAMM</name>
<evidence type="ECO:0000313" key="3">
    <source>
        <dbReference type="EMBL" id="RDL45431.1"/>
    </source>
</evidence>
<evidence type="ECO:0000256" key="1">
    <source>
        <dbReference type="SAM" id="Phobius"/>
    </source>
</evidence>
<dbReference type="PANTHER" id="PTHR22911">
    <property type="entry name" value="ACYL-MALONYL CONDENSING ENZYME-RELATED"/>
    <property type="match status" value="1"/>
</dbReference>
<protein>
    <submittedName>
        <fullName evidence="3">EamA family transporter</fullName>
    </submittedName>
</protein>
<gene>
    <name evidence="3" type="ORF">DN730_07425</name>
</gene>
<evidence type="ECO:0000313" key="4">
    <source>
        <dbReference type="Proteomes" id="UP000254326"/>
    </source>
</evidence>
<feature type="transmembrane region" description="Helical" evidence="1">
    <location>
        <begin position="73"/>
        <end position="94"/>
    </location>
</feature>
<accession>A0A370UCG5</accession>
<feature type="transmembrane region" description="Helical" evidence="1">
    <location>
        <begin position="160"/>
        <end position="180"/>
    </location>
</feature>
<dbReference type="InterPro" id="IPR037185">
    <property type="entry name" value="EmrE-like"/>
</dbReference>
<feature type="transmembrane region" description="Helical" evidence="1">
    <location>
        <begin position="287"/>
        <end position="309"/>
    </location>
</feature>
<dbReference type="AlphaFoldDB" id="A0A370UCG5"/>
<keyword evidence="4" id="KW-1185">Reference proteome</keyword>
<feature type="transmembrane region" description="Helical" evidence="1">
    <location>
        <begin position="100"/>
        <end position="121"/>
    </location>
</feature>
<feature type="transmembrane region" description="Helical" evidence="1">
    <location>
        <begin position="7"/>
        <end position="28"/>
    </location>
</feature>
<dbReference type="Proteomes" id="UP000254326">
    <property type="component" value="Unassembled WGS sequence"/>
</dbReference>
<dbReference type="GO" id="GO:0016020">
    <property type="term" value="C:membrane"/>
    <property type="evidence" value="ECO:0007669"/>
    <property type="project" value="InterPro"/>
</dbReference>
<dbReference type="PANTHER" id="PTHR22911:SF134">
    <property type="entry name" value="DMT FAMILY TRANSPORTER"/>
    <property type="match status" value="1"/>
</dbReference>
<dbReference type="InterPro" id="IPR000620">
    <property type="entry name" value="EamA_dom"/>
</dbReference>
<comment type="caution">
    <text evidence="3">The sequence shown here is derived from an EMBL/GenBank/DDBJ whole genome shotgun (WGS) entry which is preliminary data.</text>
</comment>
<organism evidence="3 4">
    <name type="scientific">Marinomonas piezotolerans</name>
    <dbReference type="NCBI Taxonomy" id="2213058"/>
    <lineage>
        <taxon>Bacteria</taxon>
        <taxon>Pseudomonadati</taxon>
        <taxon>Pseudomonadota</taxon>
        <taxon>Gammaproteobacteria</taxon>
        <taxon>Oceanospirillales</taxon>
        <taxon>Oceanospirillaceae</taxon>
        <taxon>Marinomonas</taxon>
    </lineage>
</organism>
<keyword evidence="1" id="KW-0812">Transmembrane</keyword>
<feature type="transmembrane region" description="Helical" evidence="1">
    <location>
        <begin position="222"/>
        <end position="239"/>
    </location>
</feature>
<reference evidence="3 4" key="1">
    <citation type="submission" date="2018-06" db="EMBL/GenBank/DDBJ databases">
        <title>Marinomonas sp. YLB-05 draft genome sequence.</title>
        <authorList>
            <person name="Yu L."/>
            <person name="Tang X."/>
        </authorList>
    </citation>
    <scope>NUCLEOTIDE SEQUENCE [LARGE SCALE GENOMIC DNA]</scope>
    <source>
        <strain evidence="3 4">YLB-05</strain>
    </source>
</reference>
<evidence type="ECO:0000259" key="2">
    <source>
        <dbReference type="Pfam" id="PF00892"/>
    </source>
</evidence>
<dbReference type="RefSeq" id="WP_115467464.1">
    <property type="nucleotide sequence ID" value="NZ_QKRA01000002.1"/>
</dbReference>
<sequence length="324" mass="35979">MTSRQIFLCGLFFSSVCVMFWSMLPIALKLSSGFSDPITLTWFRFTGAGLILLIWQAARGQLAEFKTLSRKHWLTLFAAGSFLIINYSCFAWSLNYLHPGVAQLSFQVAPFFLALGGWFIFKEHVRWQQWACFAVLGLGMMLFFHPVLSGRMTSTTPYATAIGFVIVQTSVLCWSLYALLQKSLFQKLSPTNILLGIYLFALIVMLPFTHPTELLSMNRSETIVAVFCCLNTLIAYGAFAQAMKYWQTVQVSAAVAMTPAVAFILTELVVSMGLWPNLIQSAHADLLSLGGMATVVIAAIAVQLITASLNKRRFERTKSETTAA</sequence>
<keyword evidence="1" id="KW-1133">Transmembrane helix</keyword>
<feature type="domain" description="EamA" evidence="2">
    <location>
        <begin position="163"/>
        <end position="269"/>
    </location>
</feature>
<dbReference type="Pfam" id="PF00892">
    <property type="entry name" value="EamA"/>
    <property type="match status" value="2"/>
</dbReference>
<feature type="transmembrane region" description="Helical" evidence="1">
    <location>
        <begin position="192"/>
        <end position="210"/>
    </location>
</feature>
<dbReference type="EMBL" id="QKRA01000002">
    <property type="protein sequence ID" value="RDL45431.1"/>
    <property type="molecule type" value="Genomic_DNA"/>
</dbReference>
<dbReference type="Gene3D" id="1.10.3730.20">
    <property type="match status" value="1"/>
</dbReference>
<feature type="transmembrane region" description="Helical" evidence="1">
    <location>
        <begin position="130"/>
        <end position="148"/>
    </location>
</feature>
<dbReference type="SUPFAM" id="SSF103481">
    <property type="entry name" value="Multidrug resistance efflux transporter EmrE"/>
    <property type="match status" value="1"/>
</dbReference>
<feature type="domain" description="EamA" evidence="2">
    <location>
        <begin position="10"/>
        <end position="143"/>
    </location>
</feature>
<proteinExistence type="predicted"/>
<feature type="transmembrane region" description="Helical" evidence="1">
    <location>
        <begin position="251"/>
        <end position="275"/>
    </location>
</feature>
<dbReference type="OrthoDB" id="8479066at2"/>